<evidence type="ECO:0000313" key="2">
    <source>
        <dbReference type="EMBL" id="AUW93361.1"/>
    </source>
</evidence>
<name>A0ABN5GYA5_9FIRM</name>
<proteinExistence type="predicted"/>
<reference evidence="2 3" key="1">
    <citation type="journal article" date="2019" name="Sci. Rep.">
        <title>Sulfobacillus thermotolerans: new insights into resistance and metabolic capacities of acidophilic chemolithotrophs.</title>
        <authorList>
            <person name="Panyushkina A.E."/>
            <person name="Babenko V.V."/>
            <person name="Nikitina A.S."/>
            <person name="Selezneva O.V."/>
            <person name="Tsaplina I.A."/>
            <person name="Letarova M.A."/>
            <person name="Kostryukova E.S."/>
            <person name="Letarov A.V."/>
        </authorList>
    </citation>
    <scope>NUCLEOTIDE SEQUENCE [LARGE SCALE GENOMIC DNA]</scope>
    <source>
        <strain evidence="2 3">Kr1</strain>
    </source>
</reference>
<keyword evidence="1" id="KW-0472">Membrane</keyword>
<feature type="transmembrane region" description="Helical" evidence="1">
    <location>
        <begin position="285"/>
        <end position="302"/>
    </location>
</feature>
<feature type="transmembrane region" description="Helical" evidence="1">
    <location>
        <begin position="219"/>
        <end position="243"/>
    </location>
</feature>
<accession>A0ABN5GYA5</accession>
<dbReference type="EMBL" id="CP019454">
    <property type="protein sequence ID" value="AUW93361.1"/>
    <property type="molecule type" value="Genomic_DNA"/>
</dbReference>
<dbReference type="InterPro" id="IPR036259">
    <property type="entry name" value="MFS_trans_sf"/>
</dbReference>
<feature type="transmembrane region" description="Helical" evidence="1">
    <location>
        <begin position="44"/>
        <end position="61"/>
    </location>
</feature>
<feature type="transmembrane region" description="Helical" evidence="1">
    <location>
        <begin position="374"/>
        <end position="393"/>
    </location>
</feature>
<feature type="transmembrane region" description="Helical" evidence="1">
    <location>
        <begin position="348"/>
        <end position="368"/>
    </location>
</feature>
<feature type="transmembrane region" description="Helical" evidence="1">
    <location>
        <begin position="249"/>
        <end position="273"/>
    </location>
</feature>
<evidence type="ECO:0000256" key="1">
    <source>
        <dbReference type="SAM" id="Phobius"/>
    </source>
</evidence>
<feature type="transmembrane region" description="Helical" evidence="1">
    <location>
        <begin position="12"/>
        <end position="32"/>
    </location>
</feature>
<keyword evidence="1" id="KW-1133">Transmembrane helix</keyword>
<feature type="transmembrane region" description="Helical" evidence="1">
    <location>
        <begin position="98"/>
        <end position="120"/>
    </location>
</feature>
<keyword evidence="3" id="KW-1185">Reference proteome</keyword>
<dbReference type="Gene3D" id="1.20.1250.20">
    <property type="entry name" value="MFS general substrate transporter like domains"/>
    <property type="match status" value="1"/>
</dbReference>
<dbReference type="Proteomes" id="UP000325292">
    <property type="component" value="Chromosome"/>
</dbReference>
<organism evidence="2 3">
    <name type="scientific">Sulfobacillus thermotolerans</name>
    <dbReference type="NCBI Taxonomy" id="338644"/>
    <lineage>
        <taxon>Bacteria</taxon>
        <taxon>Bacillati</taxon>
        <taxon>Bacillota</taxon>
        <taxon>Clostridia</taxon>
        <taxon>Eubacteriales</taxon>
        <taxon>Clostridiales Family XVII. Incertae Sedis</taxon>
        <taxon>Sulfobacillus</taxon>
    </lineage>
</organism>
<feature type="transmembrane region" description="Helical" evidence="1">
    <location>
        <begin position="132"/>
        <end position="154"/>
    </location>
</feature>
<gene>
    <name evidence="2" type="ORF">BXT84_04830</name>
</gene>
<evidence type="ECO:0008006" key="4">
    <source>
        <dbReference type="Google" id="ProtNLM"/>
    </source>
</evidence>
<feature type="transmembrane region" description="Helical" evidence="1">
    <location>
        <begin position="166"/>
        <end position="185"/>
    </location>
</feature>
<dbReference type="SUPFAM" id="SSF103473">
    <property type="entry name" value="MFS general substrate transporter"/>
    <property type="match status" value="1"/>
</dbReference>
<evidence type="ECO:0000313" key="3">
    <source>
        <dbReference type="Proteomes" id="UP000325292"/>
    </source>
</evidence>
<feature type="transmembrane region" description="Helical" evidence="1">
    <location>
        <begin position="73"/>
        <end position="92"/>
    </location>
</feature>
<protein>
    <recommendedName>
        <fullName evidence="4">MFS transporter</fullName>
    </recommendedName>
</protein>
<sequence length="401" mass="43614">MLLRTWSNAQVFLLTEFPWSVTAAWMGSYLSLFLLDQGLSAKNLGWTIGVGALVQLLGLGLSGTLTRHVGRKMTIMSGDFAGWIVVLGIWTLSHSPWVLALGLVLNQGSGYVGPAWNSLFSEDEQVHRLPRYFLLLQVLTITGGLILPLIRGFVMKEGVVASGHTLLAIFWPSVAMAWTIRALALRESTAGKVSMQQRQHVSWSVRLSHVRQGLQGPGFYLAVLRILVMVPLLMVAAFVPLSFVSPKGLHLVAADLSLLPIGAVGGVLILAVVRRMMPTWTPTQLMGLGLVFLALGYTGLTLGPQGQISWVLLAWGLVMAGQSQFASSHTSVWMTWLPDAVRVDVQGWIGMITAGGVAVLSPFLAEAFIRQPRWVFAGLAFLFTVCMALWGLLQKSMKTRG</sequence>
<keyword evidence="1" id="KW-0812">Transmembrane</keyword>